<dbReference type="PANTHER" id="PTHR33734:SF22">
    <property type="entry name" value="MEMBRANE-BOUND LYTIC MUREIN TRANSGLYCOSYLASE D"/>
    <property type="match status" value="1"/>
</dbReference>
<dbReference type="SMART" id="SM00257">
    <property type="entry name" value="LysM"/>
    <property type="match status" value="2"/>
</dbReference>
<dbReference type="PANTHER" id="PTHR33734">
    <property type="entry name" value="LYSM DOMAIN-CONTAINING GPI-ANCHORED PROTEIN 2"/>
    <property type="match status" value="1"/>
</dbReference>
<dbReference type="InterPro" id="IPR036779">
    <property type="entry name" value="LysM_dom_sf"/>
</dbReference>
<sequence length="320" mass="32672">MAPALPAQPPSAVAAVTSVASAVPSAVPTGWQQYTVRSGDTLWDIARRAHTTTSAVVTANRLPAGGRLLQPGQVVLVPTAAGPVVARPAAPAASPSPAPATTPATTTTYVVRPGDTLSTIATHLGVSQASLAKANGLRAPYLLVTGRTLTVVRAVSAAPVPGPTSLAGRTYPADTVAAADRSRGLLAAAPAPSRTQVRAIIEATARQYGVDPRLALAVGYLESGWNQRMVSPANAVGAMQVIPDAGQWASQLAGRPLNLLDAHDNAVAGVVILRALTRSADSLDQAVAGYYQGLASVRAHGMYDDTKAYVAHVTALMPRV</sequence>
<dbReference type="InterPro" id="IPR023346">
    <property type="entry name" value="Lysozyme-like_dom_sf"/>
</dbReference>
<dbReference type="GO" id="GO:0008932">
    <property type="term" value="F:lytic endotransglycosylase activity"/>
    <property type="evidence" value="ECO:0007669"/>
    <property type="project" value="TreeGrafter"/>
</dbReference>
<comment type="caution">
    <text evidence="3">The sequence shown here is derived from an EMBL/GenBank/DDBJ whole genome shotgun (WGS) entry which is preliminary data.</text>
</comment>
<dbReference type="Proteomes" id="UP000317893">
    <property type="component" value="Unassembled WGS sequence"/>
</dbReference>
<dbReference type="PROSITE" id="PS51782">
    <property type="entry name" value="LYSM"/>
    <property type="match status" value="2"/>
</dbReference>
<feature type="domain" description="LysM" evidence="2">
    <location>
        <begin position="32"/>
        <end position="77"/>
    </location>
</feature>
<evidence type="ECO:0000259" key="2">
    <source>
        <dbReference type="PROSITE" id="PS51782"/>
    </source>
</evidence>
<dbReference type="SUPFAM" id="SSF54106">
    <property type="entry name" value="LysM domain"/>
    <property type="match status" value="2"/>
</dbReference>
<protein>
    <submittedName>
        <fullName evidence="3">LysM domain-containing protein</fullName>
    </submittedName>
</protein>
<reference evidence="3 4" key="1">
    <citation type="submission" date="2019-06" db="EMBL/GenBank/DDBJ databases">
        <title>Sequencing the genomes of 1000 actinobacteria strains.</title>
        <authorList>
            <person name="Klenk H.-P."/>
        </authorList>
    </citation>
    <scope>NUCLEOTIDE SEQUENCE [LARGE SCALE GENOMIC DNA]</scope>
    <source>
        <strain evidence="3 4">DSM 18607</strain>
    </source>
</reference>
<dbReference type="Pfam" id="PF01476">
    <property type="entry name" value="LysM"/>
    <property type="match status" value="2"/>
</dbReference>
<feature type="domain" description="LysM" evidence="2">
    <location>
        <begin position="107"/>
        <end position="151"/>
    </location>
</feature>
<organism evidence="3 4">
    <name type="scientific">Lapillicoccus jejuensis</name>
    <dbReference type="NCBI Taxonomy" id="402171"/>
    <lineage>
        <taxon>Bacteria</taxon>
        <taxon>Bacillati</taxon>
        <taxon>Actinomycetota</taxon>
        <taxon>Actinomycetes</taxon>
        <taxon>Micrococcales</taxon>
        <taxon>Intrasporangiaceae</taxon>
        <taxon>Lapillicoccus</taxon>
    </lineage>
</organism>
<evidence type="ECO:0000256" key="1">
    <source>
        <dbReference type="SAM" id="MobiDB-lite"/>
    </source>
</evidence>
<dbReference type="InterPro" id="IPR008258">
    <property type="entry name" value="Transglycosylase_SLT_dom_1"/>
</dbReference>
<dbReference type="InterPro" id="IPR018392">
    <property type="entry name" value="LysM"/>
</dbReference>
<dbReference type="CDD" id="cd00118">
    <property type="entry name" value="LysM"/>
    <property type="match status" value="2"/>
</dbReference>
<dbReference type="EMBL" id="VFMN01000001">
    <property type="protein sequence ID" value="TQJ10625.1"/>
    <property type="molecule type" value="Genomic_DNA"/>
</dbReference>
<dbReference type="RefSeq" id="WP_170185749.1">
    <property type="nucleotide sequence ID" value="NZ_BAAAPR010000012.1"/>
</dbReference>
<gene>
    <name evidence="3" type="ORF">FB458_3754</name>
</gene>
<dbReference type="AlphaFoldDB" id="A0A542E5L1"/>
<evidence type="ECO:0000313" key="3">
    <source>
        <dbReference type="EMBL" id="TQJ10625.1"/>
    </source>
</evidence>
<feature type="region of interest" description="Disordered" evidence="1">
    <location>
        <begin position="87"/>
        <end position="106"/>
    </location>
</feature>
<proteinExistence type="predicted"/>
<name>A0A542E5L1_9MICO</name>
<accession>A0A542E5L1</accession>
<dbReference type="Pfam" id="PF01464">
    <property type="entry name" value="SLT"/>
    <property type="match status" value="1"/>
</dbReference>
<dbReference type="Gene3D" id="1.10.530.10">
    <property type="match status" value="1"/>
</dbReference>
<dbReference type="Gene3D" id="3.10.350.10">
    <property type="entry name" value="LysM domain"/>
    <property type="match status" value="2"/>
</dbReference>
<dbReference type="SUPFAM" id="SSF53955">
    <property type="entry name" value="Lysozyme-like"/>
    <property type="match status" value="1"/>
</dbReference>
<keyword evidence="4" id="KW-1185">Reference proteome</keyword>
<evidence type="ECO:0000313" key="4">
    <source>
        <dbReference type="Proteomes" id="UP000317893"/>
    </source>
</evidence>